<evidence type="ECO:0000313" key="3">
    <source>
        <dbReference type="Proteomes" id="UP000294933"/>
    </source>
</evidence>
<dbReference type="VEuPathDB" id="FungiDB:BD410DRAFT_727026"/>
<dbReference type="Proteomes" id="UP000294933">
    <property type="component" value="Unassembled WGS sequence"/>
</dbReference>
<protein>
    <recommendedName>
        <fullName evidence="1">DUF6533 domain-containing protein</fullName>
    </recommendedName>
</protein>
<evidence type="ECO:0000259" key="1">
    <source>
        <dbReference type="Pfam" id="PF20151"/>
    </source>
</evidence>
<reference evidence="2 3" key="1">
    <citation type="submission" date="2018-06" db="EMBL/GenBank/DDBJ databases">
        <title>A transcriptomic atlas of mushroom development highlights an independent origin of complex multicellularity.</title>
        <authorList>
            <consortium name="DOE Joint Genome Institute"/>
            <person name="Krizsan K."/>
            <person name="Almasi E."/>
            <person name="Merenyi Z."/>
            <person name="Sahu N."/>
            <person name="Viragh M."/>
            <person name="Koszo T."/>
            <person name="Mondo S."/>
            <person name="Kiss B."/>
            <person name="Balint B."/>
            <person name="Kues U."/>
            <person name="Barry K."/>
            <person name="Hegedus J.C."/>
            <person name="Henrissat B."/>
            <person name="Johnson J."/>
            <person name="Lipzen A."/>
            <person name="Ohm R."/>
            <person name="Nagy I."/>
            <person name="Pangilinan J."/>
            <person name="Yan J."/>
            <person name="Xiong Y."/>
            <person name="Grigoriev I.V."/>
            <person name="Hibbett D.S."/>
            <person name="Nagy L.G."/>
        </authorList>
    </citation>
    <scope>NUCLEOTIDE SEQUENCE [LARGE SCALE GENOMIC DNA]</scope>
    <source>
        <strain evidence="2 3">SZMC22713</strain>
    </source>
</reference>
<dbReference type="EMBL" id="ML170195">
    <property type="protein sequence ID" value="TDL19580.1"/>
    <property type="molecule type" value="Genomic_DNA"/>
</dbReference>
<dbReference type="AlphaFoldDB" id="A0A4Y7PYG5"/>
<feature type="domain" description="DUF6533" evidence="1">
    <location>
        <begin position="1"/>
        <end position="38"/>
    </location>
</feature>
<name>A0A4Y7PYG5_9AGAM</name>
<proteinExistence type="predicted"/>
<keyword evidence="3" id="KW-1185">Reference proteome</keyword>
<feature type="non-terminal residue" evidence="2">
    <location>
        <position position="1"/>
    </location>
</feature>
<gene>
    <name evidence="2" type="ORF">BD410DRAFT_727026</name>
</gene>
<dbReference type="OrthoDB" id="2745134at2759"/>
<sequence>VLYFDHLITFSDEVEYFWNRRTSLTSVLFLWNRYFALASRIPRFVQLFTTFSDQVSKTFL</sequence>
<dbReference type="InterPro" id="IPR045340">
    <property type="entry name" value="DUF6533"/>
</dbReference>
<accession>A0A4Y7PYG5</accession>
<evidence type="ECO:0000313" key="2">
    <source>
        <dbReference type="EMBL" id="TDL19580.1"/>
    </source>
</evidence>
<organism evidence="2 3">
    <name type="scientific">Rickenella mellea</name>
    <dbReference type="NCBI Taxonomy" id="50990"/>
    <lineage>
        <taxon>Eukaryota</taxon>
        <taxon>Fungi</taxon>
        <taxon>Dikarya</taxon>
        <taxon>Basidiomycota</taxon>
        <taxon>Agaricomycotina</taxon>
        <taxon>Agaricomycetes</taxon>
        <taxon>Hymenochaetales</taxon>
        <taxon>Rickenellaceae</taxon>
        <taxon>Rickenella</taxon>
    </lineage>
</organism>
<dbReference type="Pfam" id="PF20151">
    <property type="entry name" value="DUF6533"/>
    <property type="match status" value="1"/>
</dbReference>